<dbReference type="AlphaFoldDB" id="A0A915DJ97"/>
<dbReference type="SUPFAM" id="SSF56112">
    <property type="entry name" value="Protein kinase-like (PK-like)"/>
    <property type="match status" value="1"/>
</dbReference>
<reference evidence="3" key="1">
    <citation type="submission" date="2022-11" db="UniProtKB">
        <authorList>
            <consortium name="WormBaseParasite"/>
        </authorList>
    </citation>
    <scope>IDENTIFICATION</scope>
</reference>
<feature type="domain" description="Protein kinase" evidence="1">
    <location>
        <begin position="123"/>
        <end position="365"/>
    </location>
</feature>
<organism evidence="2 3">
    <name type="scientific">Ditylenchus dipsaci</name>
    <dbReference type="NCBI Taxonomy" id="166011"/>
    <lineage>
        <taxon>Eukaryota</taxon>
        <taxon>Metazoa</taxon>
        <taxon>Ecdysozoa</taxon>
        <taxon>Nematoda</taxon>
        <taxon>Chromadorea</taxon>
        <taxon>Rhabditida</taxon>
        <taxon>Tylenchina</taxon>
        <taxon>Tylenchomorpha</taxon>
        <taxon>Sphaerularioidea</taxon>
        <taxon>Anguinidae</taxon>
        <taxon>Anguininae</taxon>
        <taxon>Ditylenchus</taxon>
    </lineage>
</organism>
<dbReference type="InterPro" id="IPR011009">
    <property type="entry name" value="Kinase-like_dom_sf"/>
</dbReference>
<dbReference type="GO" id="GO:0004674">
    <property type="term" value="F:protein serine/threonine kinase activity"/>
    <property type="evidence" value="ECO:0007669"/>
    <property type="project" value="TreeGrafter"/>
</dbReference>
<name>A0A915DJ97_9BILA</name>
<evidence type="ECO:0000313" key="3">
    <source>
        <dbReference type="WBParaSite" id="jg20034"/>
    </source>
</evidence>
<sequence>MSLGKKFAIELSKMERQLTLQTWKENNTRIGYFDNNGIWHDAAGTDKIKDELAAVEAKLNGISTGNAYWERKEQAMEDKVQHELELKNGLETRKKELLLRTKTLASESLIISKCLDKPINDRFILFSLCGKGGFCEVWKACDAKKSAEKDEPIYVACKLFFFDSNWLEEKTDQLYRQIYAEKTTLASLGIHENITQYIELSESAEIAVLVFEHVSSMTLKDCIEHKGQLEERHVIPVIRQSAKAGDTRDIKPSNIFIDESGRVQLFDFGNAHQLSTGEVFKQLDREARGTLCYLPPEAFRSSGDSYTFGESLKDASKREALFDYKRILSRRDAIDLGSCDISESAKDFLKSVSSTAWTNVPMLAN</sequence>
<evidence type="ECO:0000313" key="2">
    <source>
        <dbReference type="Proteomes" id="UP000887574"/>
    </source>
</evidence>
<dbReference type="Proteomes" id="UP000887574">
    <property type="component" value="Unplaced"/>
</dbReference>
<dbReference type="PANTHER" id="PTHR24361">
    <property type="entry name" value="MITOGEN-ACTIVATED KINASE KINASE KINASE"/>
    <property type="match status" value="1"/>
</dbReference>
<dbReference type="SMART" id="SM00220">
    <property type="entry name" value="S_TKc"/>
    <property type="match status" value="1"/>
</dbReference>
<dbReference type="InterPro" id="IPR000719">
    <property type="entry name" value="Prot_kinase_dom"/>
</dbReference>
<dbReference type="PROSITE" id="PS50011">
    <property type="entry name" value="PROTEIN_KINASE_DOM"/>
    <property type="match status" value="1"/>
</dbReference>
<proteinExistence type="predicted"/>
<evidence type="ECO:0000259" key="1">
    <source>
        <dbReference type="PROSITE" id="PS50011"/>
    </source>
</evidence>
<accession>A0A915DJ97</accession>
<dbReference type="Pfam" id="PF00069">
    <property type="entry name" value="Pkinase"/>
    <property type="match status" value="1"/>
</dbReference>
<dbReference type="WBParaSite" id="jg20034">
    <property type="protein sequence ID" value="jg20034"/>
    <property type="gene ID" value="jg20034"/>
</dbReference>
<protein>
    <submittedName>
        <fullName evidence="3">Protein kinase domain-containing protein</fullName>
    </submittedName>
</protein>
<dbReference type="Gene3D" id="1.10.510.10">
    <property type="entry name" value="Transferase(Phosphotransferase) domain 1"/>
    <property type="match status" value="1"/>
</dbReference>
<dbReference type="GO" id="GO:0005737">
    <property type="term" value="C:cytoplasm"/>
    <property type="evidence" value="ECO:0007669"/>
    <property type="project" value="TreeGrafter"/>
</dbReference>
<dbReference type="InterPro" id="IPR053235">
    <property type="entry name" value="Ser_Thr_kinase"/>
</dbReference>
<dbReference type="GO" id="GO:0005524">
    <property type="term" value="F:ATP binding"/>
    <property type="evidence" value="ECO:0007669"/>
    <property type="project" value="InterPro"/>
</dbReference>
<keyword evidence="2" id="KW-1185">Reference proteome</keyword>